<comment type="catalytic activity">
    <reaction evidence="5">
        <text>O-phospho-L-seryl-[protein] + H2O = L-seryl-[protein] + phosphate</text>
        <dbReference type="Rhea" id="RHEA:20629"/>
        <dbReference type="Rhea" id="RHEA-COMP:9863"/>
        <dbReference type="Rhea" id="RHEA-COMP:11604"/>
        <dbReference type="ChEBI" id="CHEBI:15377"/>
        <dbReference type="ChEBI" id="CHEBI:29999"/>
        <dbReference type="ChEBI" id="CHEBI:43474"/>
        <dbReference type="ChEBI" id="CHEBI:83421"/>
        <dbReference type="EC" id="3.1.3.16"/>
    </reaction>
</comment>
<dbReference type="EC" id="3.1.3.16" evidence="2"/>
<name>A0A9W7L2Q1_9STRA</name>
<dbReference type="Gene3D" id="3.40.50.10190">
    <property type="entry name" value="BRCT domain"/>
    <property type="match status" value="1"/>
</dbReference>
<dbReference type="InterPro" id="IPR023214">
    <property type="entry name" value="HAD_sf"/>
</dbReference>
<feature type="region of interest" description="Disordered" evidence="7">
    <location>
        <begin position="29"/>
        <end position="53"/>
    </location>
</feature>
<dbReference type="GO" id="GO:0005634">
    <property type="term" value="C:nucleus"/>
    <property type="evidence" value="ECO:0007669"/>
    <property type="project" value="UniProtKB-SubCell"/>
</dbReference>
<dbReference type="GO" id="GO:0008420">
    <property type="term" value="F:RNA polymerase II CTD heptapeptide repeat phosphatase activity"/>
    <property type="evidence" value="ECO:0007669"/>
    <property type="project" value="InterPro"/>
</dbReference>
<evidence type="ECO:0000259" key="8">
    <source>
        <dbReference type="PROSITE" id="PS50172"/>
    </source>
</evidence>
<comment type="catalytic activity">
    <reaction evidence="6">
        <text>O-phospho-L-threonyl-[protein] + H2O = L-threonyl-[protein] + phosphate</text>
        <dbReference type="Rhea" id="RHEA:47004"/>
        <dbReference type="Rhea" id="RHEA-COMP:11060"/>
        <dbReference type="Rhea" id="RHEA-COMP:11605"/>
        <dbReference type="ChEBI" id="CHEBI:15377"/>
        <dbReference type="ChEBI" id="CHEBI:30013"/>
        <dbReference type="ChEBI" id="CHEBI:43474"/>
        <dbReference type="ChEBI" id="CHEBI:61977"/>
        <dbReference type="EC" id="3.1.3.16"/>
    </reaction>
</comment>
<dbReference type="CDD" id="cd07521">
    <property type="entry name" value="HAD_FCP1-like"/>
    <property type="match status" value="1"/>
</dbReference>
<dbReference type="InterPro" id="IPR036412">
    <property type="entry name" value="HAD-like_sf"/>
</dbReference>
<dbReference type="OrthoDB" id="45680at2759"/>
<sequence length="569" mass="63236">MSNNNHKCTHPVRVGGLCCLCGAKAPDPEPSDDQYSNQYNTNNGSNKTGSNDSFVKSQNLTVGGGYTIQVTASEASLHSSRQRTRLRSLRKLSLILDLDHTLVHCVDHEGAGVFCKDERMEGSVRNFLLPAEHANLEKGVGSGDSLFYKLFGFSDPHLCRRHYLKLRPSLRTFINSVSQKYELTIYTAGTRYYALKVAHAVCRYMVGAPDVDVFTECDMSELEKKAVDLNRELFGNRIISRSDTGDLGKDVKSLKRVFPDGGKMSVMVDDREDVWANAKDNDSLMRGREGEPPLNLLYIRPYHFEEFKNFKDVNNVSGADLTKGGSSPSVLDDDKGLLWTADILARVWARYYENVDRVTAVREVEKGRGVVATTEQDEECLEHVPTILQKIRSAVLPPHTRMVFSGLISLQEQRVYKARVMGGVNLPRHPVARYAEDMGAEVEDFVDKGITHVVAKRGETEKCKEGGQIVGCAVVSINWLMDCFWSLTLKDVTPYLLAPVKEARGVEGGKAAVAPSPGLGKRKRTNEEEEKGGRGNERNGGEGNDGNEKEEEEDDEDDDGFADELMDEL</sequence>
<gene>
    <name evidence="10" type="ORF">TrCOL_g8120</name>
</gene>
<dbReference type="Pfam" id="PF00533">
    <property type="entry name" value="BRCT"/>
    <property type="match status" value="1"/>
</dbReference>
<reference evidence="11" key="1">
    <citation type="journal article" date="2023" name="Commun. Biol.">
        <title>Genome analysis of Parmales, the sister group of diatoms, reveals the evolutionary specialization of diatoms from phago-mixotrophs to photoautotrophs.</title>
        <authorList>
            <person name="Ban H."/>
            <person name="Sato S."/>
            <person name="Yoshikawa S."/>
            <person name="Yamada K."/>
            <person name="Nakamura Y."/>
            <person name="Ichinomiya M."/>
            <person name="Sato N."/>
            <person name="Blanc-Mathieu R."/>
            <person name="Endo H."/>
            <person name="Kuwata A."/>
            <person name="Ogata H."/>
        </authorList>
    </citation>
    <scope>NUCLEOTIDE SEQUENCE [LARGE SCALE GENOMIC DNA]</scope>
</reference>
<evidence type="ECO:0000256" key="6">
    <source>
        <dbReference type="ARBA" id="ARBA00048336"/>
    </source>
</evidence>
<evidence type="ECO:0000256" key="4">
    <source>
        <dbReference type="ARBA" id="ARBA00023242"/>
    </source>
</evidence>
<protein>
    <recommendedName>
        <fullName evidence="2">protein-serine/threonine phosphatase</fullName>
        <ecNumber evidence="2">3.1.3.16</ecNumber>
    </recommendedName>
</protein>
<feature type="region of interest" description="Disordered" evidence="7">
    <location>
        <begin position="506"/>
        <end position="569"/>
    </location>
</feature>
<dbReference type="SUPFAM" id="SSF56784">
    <property type="entry name" value="HAD-like"/>
    <property type="match status" value="1"/>
</dbReference>
<dbReference type="PANTHER" id="PTHR23081:SF36">
    <property type="entry name" value="RNA POLYMERASE II SUBUNIT A C-TERMINAL DOMAIN PHOSPHATASE"/>
    <property type="match status" value="1"/>
</dbReference>
<dbReference type="AlphaFoldDB" id="A0A9W7L2Q1"/>
<dbReference type="EMBL" id="BRYA01000559">
    <property type="protein sequence ID" value="GMI23029.1"/>
    <property type="molecule type" value="Genomic_DNA"/>
</dbReference>
<evidence type="ECO:0000256" key="5">
    <source>
        <dbReference type="ARBA" id="ARBA00047761"/>
    </source>
</evidence>
<dbReference type="Gene3D" id="3.40.50.1000">
    <property type="entry name" value="HAD superfamily/HAD-like"/>
    <property type="match status" value="1"/>
</dbReference>
<evidence type="ECO:0000256" key="1">
    <source>
        <dbReference type="ARBA" id="ARBA00004123"/>
    </source>
</evidence>
<evidence type="ECO:0000313" key="10">
    <source>
        <dbReference type="EMBL" id="GMI23029.1"/>
    </source>
</evidence>
<keyword evidence="4" id="KW-0539">Nucleus</keyword>
<dbReference type="SMART" id="SM00577">
    <property type="entry name" value="CPDc"/>
    <property type="match status" value="1"/>
</dbReference>
<evidence type="ECO:0000256" key="2">
    <source>
        <dbReference type="ARBA" id="ARBA00013081"/>
    </source>
</evidence>
<feature type="compositionally biased region" description="Basic and acidic residues" evidence="7">
    <location>
        <begin position="531"/>
        <end position="540"/>
    </location>
</feature>
<keyword evidence="11" id="KW-1185">Reference proteome</keyword>
<feature type="compositionally biased region" description="Acidic residues" evidence="7">
    <location>
        <begin position="548"/>
        <end position="569"/>
    </location>
</feature>
<dbReference type="Proteomes" id="UP001165065">
    <property type="component" value="Unassembled WGS sequence"/>
</dbReference>
<feature type="domain" description="FCP1 homology" evidence="9">
    <location>
        <begin position="87"/>
        <end position="307"/>
    </location>
</feature>
<evidence type="ECO:0000313" key="11">
    <source>
        <dbReference type="Proteomes" id="UP001165065"/>
    </source>
</evidence>
<proteinExistence type="predicted"/>
<evidence type="ECO:0000256" key="3">
    <source>
        <dbReference type="ARBA" id="ARBA00022801"/>
    </source>
</evidence>
<dbReference type="InterPro" id="IPR036420">
    <property type="entry name" value="BRCT_dom_sf"/>
</dbReference>
<feature type="compositionally biased region" description="Low complexity" evidence="7">
    <location>
        <begin position="40"/>
        <end position="51"/>
    </location>
</feature>
<dbReference type="SUPFAM" id="SSF52113">
    <property type="entry name" value="BRCT domain"/>
    <property type="match status" value="1"/>
</dbReference>
<dbReference type="InterPro" id="IPR001357">
    <property type="entry name" value="BRCT_dom"/>
</dbReference>
<dbReference type="PROSITE" id="PS50172">
    <property type="entry name" value="BRCT"/>
    <property type="match status" value="1"/>
</dbReference>
<comment type="subcellular location">
    <subcellularLocation>
        <location evidence="1">Nucleus</location>
    </subcellularLocation>
</comment>
<comment type="caution">
    <text evidence="10">The sequence shown here is derived from an EMBL/GenBank/DDBJ whole genome shotgun (WGS) entry which is preliminary data.</text>
</comment>
<dbReference type="PANTHER" id="PTHR23081">
    <property type="entry name" value="RNA POLYMERASE II CTD PHOSPHATASE"/>
    <property type="match status" value="1"/>
</dbReference>
<dbReference type="Pfam" id="PF03031">
    <property type="entry name" value="NIF"/>
    <property type="match status" value="1"/>
</dbReference>
<dbReference type="PROSITE" id="PS50969">
    <property type="entry name" value="FCP1"/>
    <property type="match status" value="1"/>
</dbReference>
<evidence type="ECO:0000256" key="7">
    <source>
        <dbReference type="SAM" id="MobiDB-lite"/>
    </source>
</evidence>
<keyword evidence="3" id="KW-0378">Hydrolase</keyword>
<dbReference type="InterPro" id="IPR004274">
    <property type="entry name" value="FCP1_dom"/>
</dbReference>
<evidence type="ECO:0000259" key="9">
    <source>
        <dbReference type="PROSITE" id="PS50969"/>
    </source>
</evidence>
<accession>A0A9W7L2Q1</accession>
<feature type="domain" description="BRCT" evidence="8">
    <location>
        <begin position="399"/>
        <end position="497"/>
    </location>
</feature>
<organism evidence="10 11">
    <name type="scientific">Triparma columacea</name>
    <dbReference type="NCBI Taxonomy" id="722753"/>
    <lineage>
        <taxon>Eukaryota</taxon>
        <taxon>Sar</taxon>
        <taxon>Stramenopiles</taxon>
        <taxon>Ochrophyta</taxon>
        <taxon>Bolidophyceae</taxon>
        <taxon>Parmales</taxon>
        <taxon>Triparmaceae</taxon>
        <taxon>Triparma</taxon>
    </lineage>
</organism>
<dbReference type="InterPro" id="IPR039189">
    <property type="entry name" value="Fcp1"/>
</dbReference>